<dbReference type="Proteomes" id="UP001642360">
    <property type="component" value="Unassembled WGS sequence"/>
</dbReference>
<sequence>MLCINKQFRDSSHGYVPCFLPLYTNFTTPIVSTKAIPRPIGFTLSSPLPFPTHPLAEAEPFRLKQPPSLTTTRALKEWQEYEEAVKDKDLAQALRFLQDIPVEPHNSSIDSTLSRVGNGELGLFGLDKDWEVLDTCLNADDMRLVGSAYVFLKDRGLLQTFGKYRNIGIIFGIVLDILEGPRDVTPTVLKLSTGLEVTLKCLSSSSSSSLFFCGPISKLSPKKWGLSRSSRVVLVGLLAEVSFLRNQGTDIRPNLAATLGLAMIDSIFLGGSCLAQISSYWPPYKHRILVHEAGHLLIGLQIDISDHKLGTTLSILMGCPIRGVILDPIVAMQMGIQGQELSFGMRNCKMNLLKVDSVVLPLTGGLRLVYGEAEDGENDENLFRSVCVLLEPPLSMARMSNQARWSVLQSYNLLKWHKHAHRAAVKALESGGSLSRVIRRIEDAMSSGK</sequence>
<gene>
    <name evidence="1" type="ORF">ILEXP_LOCUS34824</name>
</gene>
<proteinExistence type="predicted"/>
<protein>
    <submittedName>
        <fullName evidence="1">Uncharacterized protein</fullName>
    </submittedName>
</protein>
<accession>A0ABC8T8B5</accession>
<dbReference type="PANTHER" id="PTHR33471">
    <property type="entry name" value="ATP-DEPENDENT ZINC METALLOPROTEASE-RELATED"/>
    <property type="match status" value="1"/>
</dbReference>
<dbReference type="EMBL" id="CAUOFW020004436">
    <property type="protein sequence ID" value="CAK9165651.1"/>
    <property type="molecule type" value="Genomic_DNA"/>
</dbReference>
<evidence type="ECO:0000313" key="2">
    <source>
        <dbReference type="Proteomes" id="UP001642360"/>
    </source>
</evidence>
<keyword evidence="2" id="KW-1185">Reference proteome</keyword>
<organism evidence="1 2">
    <name type="scientific">Ilex paraguariensis</name>
    <name type="common">yerba mate</name>
    <dbReference type="NCBI Taxonomy" id="185542"/>
    <lineage>
        <taxon>Eukaryota</taxon>
        <taxon>Viridiplantae</taxon>
        <taxon>Streptophyta</taxon>
        <taxon>Embryophyta</taxon>
        <taxon>Tracheophyta</taxon>
        <taxon>Spermatophyta</taxon>
        <taxon>Magnoliopsida</taxon>
        <taxon>eudicotyledons</taxon>
        <taxon>Gunneridae</taxon>
        <taxon>Pentapetalae</taxon>
        <taxon>asterids</taxon>
        <taxon>campanulids</taxon>
        <taxon>Aquifoliales</taxon>
        <taxon>Aquifoliaceae</taxon>
        <taxon>Ilex</taxon>
    </lineage>
</organism>
<comment type="caution">
    <text evidence="1">The sequence shown here is derived from an EMBL/GenBank/DDBJ whole genome shotgun (WGS) entry which is preliminary data.</text>
</comment>
<reference evidence="1 2" key="1">
    <citation type="submission" date="2024-02" db="EMBL/GenBank/DDBJ databases">
        <authorList>
            <person name="Vignale AGUSTIN F."/>
            <person name="Sosa J E."/>
            <person name="Modenutti C."/>
        </authorList>
    </citation>
    <scope>NUCLEOTIDE SEQUENCE [LARGE SCALE GENOMIC DNA]</scope>
</reference>
<evidence type="ECO:0000313" key="1">
    <source>
        <dbReference type="EMBL" id="CAK9165651.1"/>
    </source>
</evidence>
<name>A0ABC8T8B5_9AQUA</name>
<dbReference type="AlphaFoldDB" id="A0ABC8T8B5"/>
<dbReference type="PANTHER" id="PTHR33471:SF7">
    <property type="entry name" value="ATP-DEPENDENT ZINC METALLOPROTEASE-RELATED"/>
    <property type="match status" value="1"/>
</dbReference>